<dbReference type="Proteomes" id="UP000663854">
    <property type="component" value="Unassembled WGS sequence"/>
</dbReference>
<organism evidence="3 5">
    <name type="scientific">Rotaria sordida</name>
    <dbReference type="NCBI Taxonomy" id="392033"/>
    <lineage>
        <taxon>Eukaryota</taxon>
        <taxon>Metazoa</taxon>
        <taxon>Spiralia</taxon>
        <taxon>Gnathifera</taxon>
        <taxon>Rotifera</taxon>
        <taxon>Eurotatoria</taxon>
        <taxon>Bdelloidea</taxon>
        <taxon>Philodinida</taxon>
        <taxon>Philodinidae</taxon>
        <taxon>Rotaria</taxon>
    </lineage>
</organism>
<dbReference type="AlphaFoldDB" id="A0A814DUS3"/>
<feature type="transmembrane region" description="Helical" evidence="1">
    <location>
        <begin position="12"/>
        <end position="36"/>
    </location>
</feature>
<keyword evidence="6" id="KW-1185">Reference proteome</keyword>
<protein>
    <recommendedName>
        <fullName evidence="2">DUF7865 domain-containing protein</fullName>
    </recommendedName>
</protein>
<name>A0A814DUS3_9BILA</name>
<feature type="transmembrane region" description="Helical" evidence="1">
    <location>
        <begin position="56"/>
        <end position="77"/>
    </location>
</feature>
<keyword evidence="1" id="KW-0472">Membrane</keyword>
<keyword evidence="1" id="KW-1133">Transmembrane helix</keyword>
<reference evidence="3" key="1">
    <citation type="submission" date="2021-02" db="EMBL/GenBank/DDBJ databases">
        <authorList>
            <person name="Nowell W R."/>
        </authorList>
    </citation>
    <scope>NUCLEOTIDE SEQUENCE</scope>
</reference>
<feature type="domain" description="DUF7865" evidence="2">
    <location>
        <begin position="3"/>
        <end position="134"/>
    </location>
</feature>
<evidence type="ECO:0000313" key="4">
    <source>
        <dbReference type="EMBL" id="CAF1105426.1"/>
    </source>
</evidence>
<dbReference type="PANTHER" id="PTHR34274">
    <property type="entry name" value="TRANSMEMBRANE PROTEIN"/>
    <property type="match status" value="1"/>
</dbReference>
<gene>
    <name evidence="4" type="ORF">JXQ802_LOCUS19426</name>
    <name evidence="3" type="ORF">PYM288_LOCUS12516</name>
</gene>
<dbReference type="PANTHER" id="PTHR34274:SF5">
    <property type="entry name" value="TRANSMEMBRANE PROTEIN"/>
    <property type="match status" value="1"/>
</dbReference>
<feature type="transmembrane region" description="Helical" evidence="1">
    <location>
        <begin position="89"/>
        <end position="106"/>
    </location>
</feature>
<keyword evidence="1" id="KW-0812">Transmembrane</keyword>
<evidence type="ECO:0000313" key="3">
    <source>
        <dbReference type="EMBL" id="CAF0958898.1"/>
    </source>
</evidence>
<proteinExistence type="predicted"/>
<comment type="caution">
    <text evidence="3">The sequence shown here is derived from an EMBL/GenBank/DDBJ whole genome shotgun (WGS) entry which is preliminary data.</text>
</comment>
<evidence type="ECO:0000313" key="6">
    <source>
        <dbReference type="Proteomes" id="UP000663870"/>
    </source>
</evidence>
<evidence type="ECO:0000313" key="5">
    <source>
        <dbReference type="Proteomes" id="UP000663854"/>
    </source>
</evidence>
<feature type="transmembrane region" description="Helical" evidence="1">
    <location>
        <begin position="121"/>
        <end position="140"/>
    </location>
</feature>
<evidence type="ECO:0000256" key="1">
    <source>
        <dbReference type="SAM" id="Phobius"/>
    </source>
</evidence>
<dbReference type="Proteomes" id="UP000663870">
    <property type="component" value="Unassembled WGS sequence"/>
</dbReference>
<dbReference type="EMBL" id="CAJNOH010000233">
    <property type="protein sequence ID" value="CAF0958898.1"/>
    <property type="molecule type" value="Genomic_DNA"/>
</dbReference>
<accession>A0A814DUS3</accession>
<dbReference type="Pfam" id="PF25266">
    <property type="entry name" value="DUF7865"/>
    <property type="match status" value="1"/>
</dbReference>
<dbReference type="InterPro" id="IPR057187">
    <property type="entry name" value="DUF7865"/>
</dbReference>
<dbReference type="EMBL" id="CAJNOL010000532">
    <property type="protein sequence ID" value="CAF1105426.1"/>
    <property type="molecule type" value="Genomic_DNA"/>
</dbReference>
<sequence length="150" mass="17284">MSSWSLFRIVCLFHAFIDVFTGSFMVFSVSTLARLLHSEGVTEKLHLTDEDAKSQLIQTSESLVGMMLIFIAILLYMISHLEQIELQRYFSKGCILIHLLLATWRICVEARVQVLQKDLKGQLLTDLIFAATWMIVLFFTRHQSNTVKDK</sequence>
<evidence type="ECO:0000259" key="2">
    <source>
        <dbReference type="Pfam" id="PF25266"/>
    </source>
</evidence>